<name>A0A2U2X7S6_9FLAO</name>
<evidence type="ECO:0000313" key="2">
    <source>
        <dbReference type="Proteomes" id="UP000245375"/>
    </source>
</evidence>
<gene>
    <name evidence="1" type="ORF">DIS18_04425</name>
</gene>
<dbReference type="EMBL" id="QFRI01000001">
    <property type="protein sequence ID" value="PWH83803.1"/>
    <property type="molecule type" value="Genomic_DNA"/>
</dbReference>
<dbReference type="Proteomes" id="UP000245375">
    <property type="component" value="Unassembled WGS sequence"/>
</dbReference>
<dbReference type="AlphaFoldDB" id="A0A2U2X7S6"/>
<accession>A0A2U2X7S6</accession>
<protein>
    <submittedName>
        <fullName evidence="1">Uncharacterized protein</fullName>
    </submittedName>
</protein>
<evidence type="ECO:0000313" key="1">
    <source>
        <dbReference type="EMBL" id="PWH83803.1"/>
    </source>
</evidence>
<keyword evidence="2" id="KW-1185">Reference proteome</keyword>
<reference evidence="2" key="3">
    <citation type="submission" date="2018-05" db="EMBL/GenBank/DDBJ databases">
        <authorList>
            <person name="Lu D."/>
        </authorList>
    </citation>
    <scope>NUCLEOTIDE SEQUENCE [LARGE SCALE GENOMIC DNA]</scope>
    <source>
        <strain evidence="2">ZY111</strain>
    </source>
</reference>
<proteinExistence type="predicted"/>
<sequence>MYLTSRSNKYLTHFKSLVLVVVNASNKVNTKTAKFKLSRLINAYWKYYTLYDVYHVNPNQIVYTNSDWSKKKYNNSLKK</sequence>
<organism evidence="1 2">
    <name type="scientific">Algibacter marinivivus</name>
    <dbReference type="NCBI Taxonomy" id="2100723"/>
    <lineage>
        <taxon>Bacteria</taxon>
        <taxon>Pseudomonadati</taxon>
        <taxon>Bacteroidota</taxon>
        <taxon>Flavobacteriia</taxon>
        <taxon>Flavobacteriales</taxon>
        <taxon>Flavobacteriaceae</taxon>
        <taxon>Algibacter</taxon>
    </lineage>
</organism>
<reference evidence="2" key="2">
    <citation type="submission" date="2018-05" db="EMBL/GenBank/DDBJ databases">
        <title>Algibacter marinivivus sp. nov., isolated from sample around a algae.</title>
        <authorList>
            <person name="Lu D."/>
        </authorList>
    </citation>
    <scope>NUCLEOTIDE SEQUENCE [LARGE SCALE GENOMIC DNA]</scope>
    <source>
        <strain evidence="2">ZY111</strain>
    </source>
</reference>
<reference evidence="1 2" key="1">
    <citation type="submission" date="2018-05" db="EMBL/GenBank/DDBJ databases">
        <title>Algibacter marinivivus sp. nov., isolated from sample around a algae.</title>
        <authorList>
            <person name="Zhong X."/>
        </authorList>
    </citation>
    <scope>NUCLEOTIDE SEQUENCE [LARGE SCALE GENOMIC DNA]</scope>
    <source>
        <strain evidence="1 2">ZY111</strain>
    </source>
</reference>
<comment type="caution">
    <text evidence="1">The sequence shown here is derived from an EMBL/GenBank/DDBJ whole genome shotgun (WGS) entry which is preliminary data.</text>
</comment>